<dbReference type="Proteomes" id="UP000053641">
    <property type="component" value="Unassembled WGS sequence"/>
</dbReference>
<name>A0A099Z6U8_TINGU</name>
<dbReference type="PANTHER" id="PTHR21402">
    <property type="entry name" value="GAMETOCYTE SPECIFIC FACTOR 1-RELATED"/>
    <property type="match status" value="1"/>
</dbReference>
<gene>
    <name evidence="6" type="ORF">N309_12894</name>
</gene>
<feature type="non-terminal residue" evidence="6">
    <location>
        <position position="148"/>
    </location>
</feature>
<keyword evidence="1" id="KW-0479">Metal-binding</keyword>
<evidence type="ECO:0000256" key="4">
    <source>
        <dbReference type="SAM" id="MobiDB-lite"/>
    </source>
</evidence>
<dbReference type="AlphaFoldDB" id="A0A099Z6U8"/>
<dbReference type="EMBL" id="KL889082">
    <property type="protein sequence ID" value="KGL76480.1"/>
    <property type="molecule type" value="Genomic_DNA"/>
</dbReference>
<organism evidence="6 7">
    <name type="scientific">Tinamus guttatus</name>
    <name type="common">White-throated tinamou</name>
    <dbReference type="NCBI Taxonomy" id="94827"/>
    <lineage>
        <taxon>Eukaryota</taxon>
        <taxon>Metazoa</taxon>
        <taxon>Chordata</taxon>
        <taxon>Craniata</taxon>
        <taxon>Vertebrata</taxon>
        <taxon>Euteleostomi</taxon>
        <taxon>Archelosauria</taxon>
        <taxon>Archosauria</taxon>
        <taxon>Dinosauria</taxon>
        <taxon>Saurischia</taxon>
        <taxon>Theropoda</taxon>
        <taxon>Coelurosauria</taxon>
        <taxon>Aves</taxon>
        <taxon>Palaeognathae</taxon>
        <taxon>Tinamiformes</taxon>
        <taxon>Tinamidae</taxon>
        <taxon>Tinamus</taxon>
    </lineage>
</organism>
<dbReference type="InterPro" id="IPR051591">
    <property type="entry name" value="UPF0224_FAM112_RNA_Proc"/>
</dbReference>
<accession>A0A099Z6U8</accession>
<dbReference type="STRING" id="94827.A0A099Z6U8"/>
<dbReference type="InterPro" id="IPR036236">
    <property type="entry name" value="Znf_C2H2_sf"/>
</dbReference>
<evidence type="ECO:0000256" key="2">
    <source>
        <dbReference type="ARBA" id="ARBA00022771"/>
    </source>
</evidence>
<feature type="domain" description="CHHC U11-48K-type" evidence="5">
    <location>
        <begin position="42"/>
        <end position="69"/>
    </location>
</feature>
<dbReference type="GO" id="GO:0008270">
    <property type="term" value="F:zinc ion binding"/>
    <property type="evidence" value="ECO:0007669"/>
    <property type="project" value="UniProtKB-KW"/>
</dbReference>
<dbReference type="SUPFAM" id="SSF57667">
    <property type="entry name" value="beta-beta-alpha zinc fingers"/>
    <property type="match status" value="1"/>
</dbReference>
<feature type="non-terminal residue" evidence="6">
    <location>
        <position position="1"/>
    </location>
</feature>
<feature type="domain" description="CHHC U11-48K-type" evidence="5">
    <location>
        <begin position="8"/>
        <end position="35"/>
    </location>
</feature>
<evidence type="ECO:0000313" key="6">
    <source>
        <dbReference type="EMBL" id="KGL76480.1"/>
    </source>
</evidence>
<protein>
    <submittedName>
        <fullName evidence="6">Gametocyte-specific factor 1</fullName>
    </submittedName>
</protein>
<evidence type="ECO:0000313" key="7">
    <source>
        <dbReference type="Proteomes" id="UP000053641"/>
    </source>
</evidence>
<sequence>DILDPERLVQCPYDKHHQIRARRFPYHLVKCRKSYPQVAKELSTCPFNARHLVPQADLRDHISNCNDKRFIEEEIASETGDFQRRQMNSLSTWQTPPCDEDWDTESLEHLTSPFVQGMADYGINGTTLEHKNSLPPGLRVPKSSPYAL</sequence>
<evidence type="ECO:0000256" key="3">
    <source>
        <dbReference type="ARBA" id="ARBA00022833"/>
    </source>
</evidence>
<keyword evidence="2" id="KW-0863">Zinc-finger</keyword>
<evidence type="ECO:0000259" key="5">
    <source>
        <dbReference type="PROSITE" id="PS51800"/>
    </source>
</evidence>
<keyword evidence="7" id="KW-1185">Reference proteome</keyword>
<dbReference type="PANTHER" id="PTHR21402:SF5">
    <property type="entry name" value="GAMETOCYTE SPECIFIC FACTOR 1"/>
    <property type="match status" value="1"/>
</dbReference>
<evidence type="ECO:0000256" key="1">
    <source>
        <dbReference type="ARBA" id="ARBA00022723"/>
    </source>
</evidence>
<feature type="region of interest" description="Disordered" evidence="4">
    <location>
        <begin position="128"/>
        <end position="148"/>
    </location>
</feature>
<dbReference type="Pfam" id="PF05253">
    <property type="entry name" value="zf-U11-48K"/>
    <property type="match status" value="2"/>
</dbReference>
<keyword evidence="3" id="KW-0862">Zinc</keyword>
<dbReference type="InterPro" id="IPR022776">
    <property type="entry name" value="TRM13/UPF0224_CHHC_Znf_dom"/>
</dbReference>
<dbReference type="PROSITE" id="PS51800">
    <property type="entry name" value="ZF_CHHC_U11_48K"/>
    <property type="match status" value="2"/>
</dbReference>
<reference evidence="6 7" key="1">
    <citation type="submission" date="2014-06" db="EMBL/GenBank/DDBJ databases">
        <title>Genome evolution of avian class.</title>
        <authorList>
            <person name="Zhang G."/>
            <person name="Li C."/>
        </authorList>
    </citation>
    <scope>NUCLEOTIDE SEQUENCE [LARGE SCALE GENOMIC DNA]</scope>
    <source>
        <strain evidence="6">BGI_N309</strain>
    </source>
</reference>
<proteinExistence type="predicted"/>